<keyword evidence="3" id="KW-1133">Transmembrane helix</keyword>
<keyword evidence="3" id="KW-0812">Transmembrane</keyword>
<dbReference type="InterPro" id="IPR057306">
    <property type="entry name" value="B-barrel_PelB_C"/>
</dbReference>
<protein>
    <recommendedName>
        <fullName evidence="4">PelB C-terminal domain-containing protein</fullName>
    </recommendedName>
</protein>
<reference evidence="5" key="1">
    <citation type="journal article" date="2015" name="Nature">
        <title>Complex archaea that bridge the gap between prokaryotes and eukaryotes.</title>
        <authorList>
            <person name="Spang A."/>
            <person name="Saw J.H."/>
            <person name="Jorgensen S.L."/>
            <person name="Zaremba-Niedzwiedzka K."/>
            <person name="Martijn J."/>
            <person name="Lind A.E."/>
            <person name="van Eijk R."/>
            <person name="Schleper C."/>
            <person name="Guy L."/>
            <person name="Ettema T.J."/>
        </authorList>
    </citation>
    <scope>NUCLEOTIDE SEQUENCE</scope>
</reference>
<dbReference type="Pfam" id="PF13429">
    <property type="entry name" value="TPR_15"/>
    <property type="match status" value="1"/>
</dbReference>
<gene>
    <name evidence="5" type="ORF">LCGC14_0247610</name>
</gene>
<name>A0A0F9UA07_9ZZZZ</name>
<evidence type="ECO:0000256" key="1">
    <source>
        <dbReference type="ARBA" id="ARBA00022737"/>
    </source>
</evidence>
<dbReference type="PANTHER" id="PTHR45586:SF1">
    <property type="entry name" value="LIPOPOLYSACCHARIDE ASSEMBLY PROTEIN B"/>
    <property type="match status" value="1"/>
</dbReference>
<dbReference type="SUPFAM" id="SSF48452">
    <property type="entry name" value="TPR-like"/>
    <property type="match status" value="2"/>
</dbReference>
<organism evidence="5">
    <name type="scientific">marine sediment metagenome</name>
    <dbReference type="NCBI Taxonomy" id="412755"/>
    <lineage>
        <taxon>unclassified sequences</taxon>
        <taxon>metagenomes</taxon>
        <taxon>ecological metagenomes</taxon>
    </lineage>
</organism>
<evidence type="ECO:0000313" key="5">
    <source>
        <dbReference type="EMBL" id="KKN88464.1"/>
    </source>
</evidence>
<dbReference type="SMART" id="SM00028">
    <property type="entry name" value="TPR"/>
    <property type="match status" value="3"/>
</dbReference>
<keyword evidence="1" id="KW-0677">Repeat</keyword>
<proteinExistence type="predicted"/>
<dbReference type="PANTHER" id="PTHR45586">
    <property type="entry name" value="TPR REPEAT-CONTAINING PROTEIN PA4667"/>
    <property type="match status" value="1"/>
</dbReference>
<evidence type="ECO:0000259" key="4">
    <source>
        <dbReference type="Pfam" id="PF24604"/>
    </source>
</evidence>
<feature type="transmembrane region" description="Helical" evidence="3">
    <location>
        <begin position="12"/>
        <end position="33"/>
    </location>
</feature>
<comment type="caution">
    <text evidence="5">The sequence shown here is derived from an EMBL/GenBank/DDBJ whole genome shotgun (WGS) entry which is preliminary data.</text>
</comment>
<dbReference type="InterPro" id="IPR051012">
    <property type="entry name" value="CellSynth/LPSAsmb/PSIAsmb"/>
</dbReference>
<sequence>MPSSPATESIPLLRPWAFGLGCAVVSLVLVLSYQHKDAFLPNGKRPDAISVNYAELLLAADPANYELRAELVEMLIKLGRFYDALTHLKAWQGGDPLVKNYYNLLLDGKVAIIREDPADVALARERLQALDYEPLSIDQQRSLAMLALELGDPLMAARLFDILAQRLPEERKPMLMRAARWSLAGNAPEEAALVYQSLVEEVQTPKEKLFFIRKSHDAWLAAGEAGMAATYLLKALREYPEVYPSDSWLNQAVGYAVGAMRYDLAQQLVDYWLEREPDNLAALRAAFTMQLSSGDTAAAWNTGQTLLAYEPATPAMLRQMALLAQWQGEPEAALHYWSSYLALEEDPKAREAAWRLAFQLFDYDRGIELLAGTTGTRGLTDEELNLLVYAQESRGTPELAERWLRSYVRDSGQQRLAWVKLLQVLENTLQYREEAKTWEGFARGHRLSVTERVSWAEVLWDTYQPERAWQVLDIGVTDELSPDYWRLRAALAWELERDEELASIYQQMQQKGVELTLSEEGQLIELYRQTDPQRALALAHASWLRSGDSRRLIDAIQLAEYLQDWEQLETMVAEAEEAGLGTQLPVLLAKGLLAERNGDADKAEHIYLKALAANPGDLVLRERLLWLYVDGRNLQQLKRVVGPWESGASGSPSLWLALGAANQMLERNERALRWYQQYAAARPADLLGLAAYADALDAAGREAAAQRLRAHVLKHPDFAQVAATPQGYQTWLRLMMSARSNLHAKNQAVRWQDGSTAMLQLWFEALLDHLDATNQEAQKDAWLAWGRAHDLRIDNYDLIQEALRTYNRAQLGEMLADARIDPAQRVETLSRLGDQGRALGDALSELGDDQPLAVRQQLWRQALEMTEQHPQGIQVGWGQEDFGGLELQGPRFSAARYLGDNWYFRLDTQQARYDSSLLDTDALGAETSAALRLERNLANGYVALTLDTSQRQDDDRNGFGVSRQFLLGSDQVVAGLDWQRESRETGLMRAVGQQDAVWLNVSHNFSARDQLSWALEHRQYETRSGLSIGSGEVANVEVSQVQFFSGPTWILRSGLEVQNNRLDSTNLTSLLTSNGGVVNQGDVTAEELLPDRVGRFYVGSQLRRGYPGALNRTRGQYTWLLDTAAGWDWVEQSMNYSVNAGLGVEVLGDDELSFTAGYQSAPIGGDGEPGGNVSISYSSRFGR</sequence>
<dbReference type="AlphaFoldDB" id="A0A0F9UA07"/>
<dbReference type="EMBL" id="LAZR01000128">
    <property type="protein sequence ID" value="KKN88464.1"/>
    <property type="molecule type" value="Genomic_DNA"/>
</dbReference>
<dbReference type="Gene3D" id="1.25.40.10">
    <property type="entry name" value="Tetratricopeptide repeat domain"/>
    <property type="match status" value="2"/>
</dbReference>
<feature type="domain" description="PelB C-terminal" evidence="4">
    <location>
        <begin position="867"/>
        <end position="1179"/>
    </location>
</feature>
<dbReference type="InterPro" id="IPR019734">
    <property type="entry name" value="TPR_rpt"/>
</dbReference>
<dbReference type="Pfam" id="PF24604">
    <property type="entry name" value="B-barrel_PelB_C"/>
    <property type="match status" value="1"/>
</dbReference>
<dbReference type="InterPro" id="IPR011990">
    <property type="entry name" value="TPR-like_helical_dom_sf"/>
</dbReference>
<keyword evidence="2" id="KW-0802">TPR repeat</keyword>
<accession>A0A0F9UA07</accession>
<evidence type="ECO:0000256" key="3">
    <source>
        <dbReference type="SAM" id="Phobius"/>
    </source>
</evidence>
<keyword evidence="3" id="KW-0472">Membrane</keyword>
<evidence type="ECO:0000256" key="2">
    <source>
        <dbReference type="ARBA" id="ARBA00022803"/>
    </source>
</evidence>